<protein>
    <submittedName>
        <fullName evidence="1">Uncharacterized protein</fullName>
    </submittedName>
</protein>
<evidence type="ECO:0000313" key="2">
    <source>
        <dbReference type="Proteomes" id="UP000704712"/>
    </source>
</evidence>
<evidence type="ECO:0000313" key="1">
    <source>
        <dbReference type="EMBL" id="KAF4139996.1"/>
    </source>
</evidence>
<proteinExistence type="predicted"/>
<organism evidence="1 2">
    <name type="scientific">Phytophthora infestans</name>
    <name type="common">Potato late blight agent</name>
    <name type="synonym">Botrytis infestans</name>
    <dbReference type="NCBI Taxonomy" id="4787"/>
    <lineage>
        <taxon>Eukaryota</taxon>
        <taxon>Sar</taxon>
        <taxon>Stramenopiles</taxon>
        <taxon>Oomycota</taxon>
        <taxon>Peronosporomycetes</taxon>
        <taxon>Peronosporales</taxon>
        <taxon>Peronosporaceae</taxon>
        <taxon>Phytophthora</taxon>
    </lineage>
</organism>
<accession>A0A8S9UHN1</accession>
<name>A0A8S9UHN1_PHYIN</name>
<dbReference type="AlphaFoldDB" id="A0A8S9UHN1"/>
<sequence>MRTVFRPLLRPQLFHRAAPAADRSLHIGLVVSPGKPPPADRCSEADPAREMDVWMNVEYTHVRLRNPL</sequence>
<comment type="caution">
    <text evidence="1">The sequence shown here is derived from an EMBL/GenBank/DDBJ whole genome shotgun (WGS) entry which is preliminary data.</text>
</comment>
<dbReference type="Proteomes" id="UP000704712">
    <property type="component" value="Unassembled WGS sequence"/>
</dbReference>
<dbReference type="EMBL" id="JAACNO010001519">
    <property type="protein sequence ID" value="KAF4139996.1"/>
    <property type="molecule type" value="Genomic_DNA"/>
</dbReference>
<gene>
    <name evidence="1" type="ORF">GN958_ATG10746</name>
</gene>
<reference evidence="1" key="1">
    <citation type="submission" date="2020-03" db="EMBL/GenBank/DDBJ databases">
        <title>Hybrid Assembly of Korean Phytophthora infestans isolates.</title>
        <authorList>
            <person name="Prokchorchik M."/>
            <person name="Lee Y."/>
            <person name="Seo J."/>
            <person name="Cho J.-H."/>
            <person name="Park Y.-E."/>
            <person name="Jang D.-C."/>
            <person name="Im J.-S."/>
            <person name="Choi J.-G."/>
            <person name="Park H.-J."/>
            <person name="Lee G.-B."/>
            <person name="Lee Y.-G."/>
            <person name="Hong S.-Y."/>
            <person name="Cho K."/>
            <person name="Sohn K.H."/>
        </authorList>
    </citation>
    <scope>NUCLEOTIDE SEQUENCE</scope>
    <source>
        <strain evidence="1">KR_2_A2</strain>
    </source>
</reference>